<dbReference type="AlphaFoldDB" id="A0A116QW21"/>
<evidence type="ECO:0000313" key="2">
    <source>
        <dbReference type="EMBL" id="CYX34634.1"/>
    </source>
</evidence>
<dbReference type="Proteomes" id="UP000074903">
    <property type="component" value="Unassembled WGS sequence"/>
</dbReference>
<evidence type="ECO:0000259" key="1">
    <source>
        <dbReference type="Pfam" id="PF09643"/>
    </source>
</evidence>
<dbReference type="InterPro" id="IPR019096">
    <property type="entry name" value="YopX_protein"/>
</dbReference>
<gene>
    <name evidence="2" type="ORF">ERS132531_00180</name>
</gene>
<dbReference type="EMBL" id="FILX01000002">
    <property type="protein sequence ID" value="CYX34634.1"/>
    <property type="molecule type" value="Genomic_DNA"/>
</dbReference>
<dbReference type="RefSeq" id="WP_029172950.1">
    <property type="nucleotide sequence ID" value="NZ_CEHB01000071.1"/>
</dbReference>
<name>A0A116QW21_STRSU</name>
<dbReference type="InterPro" id="IPR023385">
    <property type="entry name" value="YopX-like_C"/>
</dbReference>
<evidence type="ECO:0000313" key="3">
    <source>
        <dbReference type="Proteomes" id="UP000074903"/>
    </source>
</evidence>
<dbReference type="NCBIfam" id="TIGR01671">
    <property type="entry name" value="phage_TIGR01671"/>
    <property type="match status" value="1"/>
</dbReference>
<dbReference type="Pfam" id="PF09643">
    <property type="entry name" value="YopX"/>
    <property type="match status" value="1"/>
</dbReference>
<dbReference type="Gene3D" id="2.30.30.290">
    <property type="entry name" value="YopX-like domains"/>
    <property type="match status" value="1"/>
</dbReference>
<organism evidence="2 3">
    <name type="scientific">Streptococcus suis</name>
    <dbReference type="NCBI Taxonomy" id="1307"/>
    <lineage>
        <taxon>Bacteria</taxon>
        <taxon>Bacillati</taxon>
        <taxon>Bacillota</taxon>
        <taxon>Bacilli</taxon>
        <taxon>Lactobacillales</taxon>
        <taxon>Streptococcaceae</taxon>
        <taxon>Streptococcus</taxon>
    </lineage>
</organism>
<reference evidence="2 3" key="1">
    <citation type="submission" date="2016-02" db="EMBL/GenBank/DDBJ databases">
        <authorList>
            <consortium name="Pathogen Informatics"/>
        </authorList>
    </citation>
    <scope>NUCLEOTIDE SEQUENCE [LARGE SCALE GENOMIC DNA]</scope>
    <source>
        <strain evidence="2 3">SS993</strain>
    </source>
</reference>
<dbReference type="SUPFAM" id="SSF159006">
    <property type="entry name" value="YopX-like"/>
    <property type="match status" value="1"/>
</dbReference>
<protein>
    <submittedName>
        <fullName evidence="2">YopX protein</fullName>
    </submittedName>
</protein>
<sequence>MVVPKFRAWDTFRNKWVKYFYITENGLIYNIEQPHWDLIGAIPIEKSGLVVMQSTGLFDKNGKEIFEGDVFTYLDDDNNPIYENIVVKFGQHTNMDTIYERGPVYIGLYVETQKGTATLEIDSMYNDCEGRLTIIGNIYENPELVEW</sequence>
<feature type="domain" description="YopX protein" evidence="1">
    <location>
        <begin position="5"/>
        <end position="146"/>
    </location>
</feature>
<proteinExistence type="predicted"/>
<dbReference type="InterPro" id="IPR010024">
    <property type="entry name" value="CHP16711"/>
</dbReference>
<accession>A0A116QW21</accession>